<dbReference type="Gene3D" id="3.30.70.1230">
    <property type="entry name" value="Nucleotide cyclase"/>
    <property type="match status" value="1"/>
</dbReference>
<protein>
    <recommendedName>
        <fullName evidence="2">Guanylate cyclase domain-containing protein</fullName>
    </recommendedName>
</protein>
<reference evidence="3 4" key="1">
    <citation type="journal article" date="2016" name="Nat. Commun.">
        <title>Thousands of microbial genomes shed light on interconnected biogeochemical processes in an aquifer system.</title>
        <authorList>
            <person name="Anantharaman K."/>
            <person name="Brown C.T."/>
            <person name="Hug L.A."/>
            <person name="Sharon I."/>
            <person name="Castelle C.J."/>
            <person name="Probst A.J."/>
            <person name="Thomas B.C."/>
            <person name="Singh A."/>
            <person name="Wilkins M.J."/>
            <person name="Karaoz U."/>
            <person name="Brodie E.L."/>
            <person name="Williams K.H."/>
            <person name="Hubbard S.S."/>
            <person name="Banfield J.F."/>
        </authorList>
    </citation>
    <scope>NUCLEOTIDE SEQUENCE [LARGE SCALE GENOMIC DNA]</scope>
</reference>
<dbReference type="Pfam" id="PF25872">
    <property type="entry name" value="HTH_77"/>
    <property type="match status" value="1"/>
</dbReference>
<dbReference type="Pfam" id="PF00211">
    <property type="entry name" value="Guanylate_cyc"/>
    <property type="match status" value="1"/>
</dbReference>
<dbReference type="InterPro" id="IPR058852">
    <property type="entry name" value="HTH_77"/>
</dbReference>
<name>A0A1F5FEY2_9BACT</name>
<dbReference type="GO" id="GO:0009190">
    <property type="term" value="P:cyclic nucleotide biosynthetic process"/>
    <property type="evidence" value="ECO:0007669"/>
    <property type="project" value="InterPro"/>
</dbReference>
<dbReference type="SUPFAM" id="SSF52540">
    <property type="entry name" value="P-loop containing nucleoside triphosphate hydrolases"/>
    <property type="match status" value="1"/>
</dbReference>
<dbReference type="Proteomes" id="UP000177187">
    <property type="component" value="Unassembled WGS sequence"/>
</dbReference>
<dbReference type="InterPro" id="IPR027417">
    <property type="entry name" value="P-loop_NTPase"/>
</dbReference>
<dbReference type="Pfam" id="PF00931">
    <property type="entry name" value="NB-ARC"/>
    <property type="match status" value="1"/>
</dbReference>
<dbReference type="AlphaFoldDB" id="A0A1F5FEY2"/>
<dbReference type="PRINTS" id="PR00364">
    <property type="entry name" value="DISEASERSIST"/>
</dbReference>
<dbReference type="GO" id="GO:0004016">
    <property type="term" value="F:adenylate cyclase activity"/>
    <property type="evidence" value="ECO:0007669"/>
    <property type="project" value="UniProtKB-ARBA"/>
</dbReference>
<evidence type="ECO:0000256" key="1">
    <source>
        <dbReference type="PROSITE-ProRule" id="PRU00339"/>
    </source>
</evidence>
<dbReference type="InterPro" id="IPR001054">
    <property type="entry name" value="A/G_cyclase"/>
</dbReference>
<organism evidence="3 4">
    <name type="scientific">Candidatus Coatesbacteria bacterium RBG_13_66_14</name>
    <dbReference type="NCBI Taxonomy" id="1817816"/>
    <lineage>
        <taxon>Bacteria</taxon>
        <taxon>Candidatus Coatesiibacteriota</taxon>
    </lineage>
</organism>
<keyword evidence="1" id="KW-0802">TPR repeat</keyword>
<dbReference type="InterPro" id="IPR029787">
    <property type="entry name" value="Nucleotide_cyclase"/>
</dbReference>
<evidence type="ECO:0000259" key="2">
    <source>
        <dbReference type="PROSITE" id="PS50125"/>
    </source>
</evidence>
<dbReference type="Gene3D" id="1.25.40.10">
    <property type="entry name" value="Tetratricopeptide repeat domain"/>
    <property type="match status" value="2"/>
</dbReference>
<dbReference type="Gene3D" id="3.40.50.300">
    <property type="entry name" value="P-loop containing nucleotide triphosphate hydrolases"/>
    <property type="match status" value="1"/>
</dbReference>
<evidence type="ECO:0000313" key="3">
    <source>
        <dbReference type="EMBL" id="OGD78122.1"/>
    </source>
</evidence>
<dbReference type="SUPFAM" id="SSF48452">
    <property type="entry name" value="TPR-like"/>
    <property type="match status" value="2"/>
</dbReference>
<dbReference type="PROSITE" id="PS50005">
    <property type="entry name" value="TPR"/>
    <property type="match status" value="1"/>
</dbReference>
<dbReference type="EMBL" id="MFAF01000048">
    <property type="protein sequence ID" value="OGD78122.1"/>
    <property type="molecule type" value="Genomic_DNA"/>
</dbReference>
<feature type="domain" description="Guanylate cyclase" evidence="2">
    <location>
        <begin position="3"/>
        <end position="114"/>
    </location>
</feature>
<dbReference type="GO" id="GO:0035556">
    <property type="term" value="P:intracellular signal transduction"/>
    <property type="evidence" value="ECO:0007669"/>
    <property type="project" value="InterPro"/>
</dbReference>
<dbReference type="InterPro" id="IPR011990">
    <property type="entry name" value="TPR-like_helical_dom_sf"/>
</dbReference>
<dbReference type="InterPro" id="IPR002182">
    <property type="entry name" value="NB-ARC"/>
</dbReference>
<dbReference type="PANTHER" id="PTHR47691">
    <property type="entry name" value="REGULATOR-RELATED"/>
    <property type="match status" value="1"/>
</dbReference>
<accession>A0A1F5FEY2</accession>
<dbReference type="SMART" id="SM00028">
    <property type="entry name" value="TPR"/>
    <property type="match status" value="6"/>
</dbReference>
<dbReference type="GO" id="GO:0043531">
    <property type="term" value="F:ADP binding"/>
    <property type="evidence" value="ECO:0007669"/>
    <property type="project" value="InterPro"/>
</dbReference>
<dbReference type="STRING" id="1817816.A2Y64_01255"/>
<dbReference type="InterPro" id="IPR019734">
    <property type="entry name" value="TPR_rpt"/>
</dbReference>
<dbReference type="Pfam" id="PF13424">
    <property type="entry name" value="TPR_12"/>
    <property type="match status" value="1"/>
</dbReference>
<gene>
    <name evidence="3" type="ORF">A2Y64_01255</name>
</gene>
<dbReference type="PANTHER" id="PTHR47691:SF3">
    <property type="entry name" value="HTH-TYPE TRANSCRIPTIONAL REGULATOR RV0890C-RELATED"/>
    <property type="match status" value="1"/>
</dbReference>
<sequence>MPVFLFTDIEGSTQLWERHGAAMSRALARHDELLAELVAAHGGRVIKHLGDGVFAVFEGGGPLACALEIQRRVAGEDFGEVGELRVRVAIHAGEAERRGEDFLGPVINRASRLLSAGWGGQILLTPAAAEGCPTPPEAELDDLGVHRLKDLSSPQRILGLRHPDLPRRDFPALRTLDSKPHNLPAQSTPFVGREDELARIAELLTSPGCRLLTLLGPGGIGKTRLALQAAAERIEDFADGVWFVALAPLASPEFIVSTVAEALRFHFGGREDPQAQLLRYLAGRELLLVMDNFEHLLDGAPLLGEILARGPEVKILATSRERLNLHAECAFEVGGLDLPPRPTERDDDAYDAVQLFVACALRVAPGVEFREPDLATAGEICRRVGGMPLGIELAASWTRTLGVAEILGEIETSLDFLETSLRDVPERHRSLRGVFDYSWNLLDEGERAVLPRLTLFRGGFDRRAAAEIAGADLRRLTSLADKSLVRTGEDGRYELHELVRAFGGERLAADPDALRETRDRFRAYYARFLQEHRGRGEENLAALGLDMANIGQAWLWSLEERDLELAGACVDPLYSYFDASSFHRDGLEVFRRALEHVGPGDGEIHLALLWRLGFFEYRLGHLRRAAELLAECEPRVDELSSAGDRSRVVFLIGAVAMRTADYAKAEETWSRSLRLAEESGDDRRVGHILSALGDLANARGEYARGRELCLDGLKLLRRTSDTYHISSSLITLGDIAFRVGDYRESERLFKESLDTALATGEQWTVALARSGLGEVYAETGGFDLAERELAASVEVFTGVESLWGVIINRFSQGKVALARGDCDEARRLFADTLEKADETAYPEGRAFGHWGLGWTSLELGDAAAARGRFEKGLAVAREMNDPLTTGWCLVGLGEAAVREGDYEGAAGRFAEALELADARGMRGVRVDALLGRGRLLRAKGERGDAAADLRLALETARETDKLPAACEALLETAGLLAEGGGAERAVEILAFLADRPEAPERVRVAVQRNLLVLESELGGEDFRSTLERGRALTWDGLGTV</sequence>
<dbReference type="PROSITE" id="PS50125">
    <property type="entry name" value="GUANYLATE_CYCLASE_2"/>
    <property type="match status" value="1"/>
</dbReference>
<proteinExistence type="predicted"/>
<evidence type="ECO:0000313" key="4">
    <source>
        <dbReference type="Proteomes" id="UP000177187"/>
    </source>
</evidence>
<feature type="repeat" description="TPR" evidence="1">
    <location>
        <begin position="646"/>
        <end position="679"/>
    </location>
</feature>
<dbReference type="Pfam" id="PF13432">
    <property type="entry name" value="TPR_16"/>
    <property type="match status" value="1"/>
</dbReference>
<dbReference type="CDD" id="cd07302">
    <property type="entry name" value="CHD"/>
    <property type="match status" value="1"/>
</dbReference>
<dbReference type="SUPFAM" id="SSF55073">
    <property type="entry name" value="Nucleotide cyclase"/>
    <property type="match status" value="1"/>
</dbReference>
<comment type="caution">
    <text evidence="3">The sequence shown here is derived from an EMBL/GenBank/DDBJ whole genome shotgun (WGS) entry which is preliminary data.</text>
</comment>